<keyword evidence="2" id="KW-1133">Transmembrane helix</keyword>
<feature type="region of interest" description="Disordered" evidence="1">
    <location>
        <begin position="134"/>
        <end position="155"/>
    </location>
</feature>
<keyword evidence="2" id="KW-0812">Transmembrane</keyword>
<accession>A0A9P1N5N3</accession>
<proteinExistence type="predicted"/>
<feature type="compositionally biased region" description="Basic and acidic residues" evidence="1">
    <location>
        <begin position="253"/>
        <end position="268"/>
    </location>
</feature>
<dbReference type="EMBL" id="CANHGI010000005">
    <property type="protein sequence ID" value="CAI5450759.1"/>
    <property type="molecule type" value="Genomic_DNA"/>
</dbReference>
<feature type="region of interest" description="Disordered" evidence="1">
    <location>
        <begin position="36"/>
        <end position="121"/>
    </location>
</feature>
<organism evidence="3 4">
    <name type="scientific">Caenorhabditis angaria</name>
    <dbReference type="NCBI Taxonomy" id="860376"/>
    <lineage>
        <taxon>Eukaryota</taxon>
        <taxon>Metazoa</taxon>
        <taxon>Ecdysozoa</taxon>
        <taxon>Nematoda</taxon>
        <taxon>Chromadorea</taxon>
        <taxon>Rhabditida</taxon>
        <taxon>Rhabditina</taxon>
        <taxon>Rhabditomorpha</taxon>
        <taxon>Rhabditoidea</taxon>
        <taxon>Rhabditidae</taxon>
        <taxon>Peloderinae</taxon>
        <taxon>Caenorhabditis</taxon>
    </lineage>
</organism>
<feature type="region of interest" description="Disordered" evidence="1">
    <location>
        <begin position="222"/>
        <end position="268"/>
    </location>
</feature>
<sequence>MFQIFPILSSYLYFHLIIIQSIILLNCTKKSSPSQRIDEATSKTAISPSPTPSTIENVTTPAEQPKKEAKFKKITKKTDSFPSSEDTKTNETGTKKSCESTPKSRENEKKVGIKEKAPKSGNFSKQMIEKHKQYMRSKELTDKSDARSSKFRNMGSIHIPKEATLEAFTQKCEKPNNIVLKKVYFDETLNERYNIGTDIDDIELDDSTEDRDKTLTKTMAQSMRGNGAGGLTTTSITTRKKKNQKKKKANLNVDKEEQLGKTQESWRK</sequence>
<reference evidence="3" key="1">
    <citation type="submission" date="2022-11" db="EMBL/GenBank/DDBJ databases">
        <authorList>
            <person name="Kikuchi T."/>
        </authorList>
    </citation>
    <scope>NUCLEOTIDE SEQUENCE</scope>
    <source>
        <strain evidence="3">PS1010</strain>
    </source>
</reference>
<name>A0A9P1N5N3_9PELO</name>
<feature type="compositionally biased region" description="Polar residues" evidence="1">
    <location>
        <begin position="42"/>
        <end position="62"/>
    </location>
</feature>
<keyword evidence="2" id="KW-0472">Membrane</keyword>
<dbReference type="Proteomes" id="UP001152747">
    <property type="component" value="Unassembled WGS sequence"/>
</dbReference>
<evidence type="ECO:0000313" key="3">
    <source>
        <dbReference type="EMBL" id="CAI5450759.1"/>
    </source>
</evidence>
<protein>
    <submittedName>
        <fullName evidence="3">Uncharacterized protein</fullName>
    </submittedName>
</protein>
<gene>
    <name evidence="3" type="ORF">CAMP_LOCUS13396</name>
</gene>
<dbReference type="AlphaFoldDB" id="A0A9P1N5N3"/>
<feature type="compositionally biased region" description="Basic and acidic residues" evidence="1">
    <location>
        <begin position="134"/>
        <end position="148"/>
    </location>
</feature>
<evidence type="ECO:0000256" key="1">
    <source>
        <dbReference type="SAM" id="MobiDB-lite"/>
    </source>
</evidence>
<comment type="caution">
    <text evidence="3">The sequence shown here is derived from an EMBL/GenBank/DDBJ whole genome shotgun (WGS) entry which is preliminary data.</text>
</comment>
<evidence type="ECO:0000256" key="2">
    <source>
        <dbReference type="SAM" id="Phobius"/>
    </source>
</evidence>
<evidence type="ECO:0000313" key="4">
    <source>
        <dbReference type="Proteomes" id="UP001152747"/>
    </source>
</evidence>
<feature type="compositionally biased region" description="Basic residues" evidence="1">
    <location>
        <begin position="238"/>
        <end position="249"/>
    </location>
</feature>
<feature type="transmembrane region" description="Helical" evidence="2">
    <location>
        <begin position="12"/>
        <end position="28"/>
    </location>
</feature>
<keyword evidence="4" id="KW-1185">Reference proteome</keyword>
<feature type="compositionally biased region" description="Basic and acidic residues" evidence="1">
    <location>
        <begin position="85"/>
        <end position="118"/>
    </location>
</feature>